<dbReference type="AlphaFoldDB" id="A0A387HLM2"/>
<sequence length="111" mass="11812">MLNRTACDGRRPMRWVEKRMAREAGRRGGLDEQAVLLAAGLADLAVSTLGSALGTVRGLLRRSDAADLAAEAESELLARGRLVLDRYASAPPAHLEVLARHALARRAAGDA</sequence>
<dbReference type="Proteomes" id="UP000271554">
    <property type="component" value="Chromosome"/>
</dbReference>
<reference evidence="1 2" key="1">
    <citation type="submission" date="2018-10" db="EMBL/GenBank/DDBJ databases">
        <title>Relationship between Morphology and Antimicrobial Activity in Streptomyces.</title>
        <authorList>
            <person name="Kang H.J."/>
            <person name="Kim S.B."/>
        </authorList>
    </citation>
    <scope>NUCLEOTIDE SEQUENCE [LARGE SCALE GENOMIC DNA]</scope>
    <source>
        <strain evidence="1 2">BH38</strain>
    </source>
</reference>
<accession>A0A387HLM2</accession>
<keyword evidence="2" id="KW-1185">Reference proteome</keyword>
<protein>
    <recommendedName>
        <fullName evidence="3">Polyprenyl synthetase</fullName>
    </recommendedName>
</protein>
<proteinExistence type="predicted"/>
<evidence type="ECO:0000313" key="1">
    <source>
        <dbReference type="EMBL" id="AYG84796.1"/>
    </source>
</evidence>
<dbReference type="KEGG" id="shun:DWB77_07010"/>
<evidence type="ECO:0008006" key="3">
    <source>
        <dbReference type="Google" id="ProtNLM"/>
    </source>
</evidence>
<gene>
    <name evidence="1" type="ORF">DWB77_07010</name>
</gene>
<evidence type="ECO:0000313" key="2">
    <source>
        <dbReference type="Proteomes" id="UP000271554"/>
    </source>
</evidence>
<dbReference type="EMBL" id="CP032698">
    <property type="protein sequence ID" value="AYG84796.1"/>
    <property type="molecule type" value="Genomic_DNA"/>
</dbReference>
<organism evidence="1 2">
    <name type="scientific">Streptomyces hundungensis</name>
    <dbReference type="NCBI Taxonomy" id="1077946"/>
    <lineage>
        <taxon>Bacteria</taxon>
        <taxon>Bacillati</taxon>
        <taxon>Actinomycetota</taxon>
        <taxon>Actinomycetes</taxon>
        <taxon>Kitasatosporales</taxon>
        <taxon>Streptomycetaceae</taxon>
        <taxon>Streptomyces</taxon>
    </lineage>
</organism>
<name>A0A387HLM2_9ACTN</name>